<evidence type="ECO:0000256" key="3">
    <source>
        <dbReference type="ARBA" id="ARBA00022777"/>
    </source>
</evidence>
<keyword evidence="1" id="KW-0808">Transferase</keyword>
<evidence type="ECO:0000256" key="1">
    <source>
        <dbReference type="ARBA" id="ARBA00022679"/>
    </source>
</evidence>
<dbReference type="InterPro" id="IPR011009">
    <property type="entry name" value="Kinase-like_dom_sf"/>
</dbReference>
<dbReference type="PANTHER" id="PTHR43289">
    <property type="entry name" value="MITOGEN-ACTIVATED PROTEIN KINASE KINASE KINASE 20-RELATED"/>
    <property type="match status" value="1"/>
</dbReference>
<gene>
    <name evidence="6" type="ORF">HOLleu_27994</name>
</gene>
<evidence type="ECO:0000256" key="2">
    <source>
        <dbReference type="ARBA" id="ARBA00022741"/>
    </source>
</evidence>
<dbReference type="InterPro" id="IPR008271">
    <property type="entry name" value="Ser/Thr_kinase_AS"/>
</dbReference>
<dbReference type="Proteomes" id="UP001152320">
    <property type="component" value="Chromosome 13"/>
</dbReference>
<evidence type="ECO:0000313" key="7">
    <source>
        <dbReference type="Proteomes" id="UP001152320"/>
    </source>
</evidence>
<dbReference type="Gene3D" id="3.30.200.20">
    <property type="entry name" value="Phosphorylase Kinase, domain 1"/>
    <property type="match status" value="1"/>
</dbReference>
<keyword evidence="4" id="KW-0067">ATP-binding</keyword>
<feature type="domain" description="Protein kinase" evidence="5">
    <location>
        <begin position="43"/>
        <end position="342"/>
    </location>
</feature>
<dbReference type="EMBL" id="JAIZAY010000013">
    <property type="protein sequence ID" value="KAJ8031307.1"/>
    <property type="molecule type" value="Genomic_DNA"/>
</dbReference>
<name>A0A9Q1BR28_HOLLE</name>
<evidence type="ECO:0000313" key="6">
    <source>
        <dbReference type="EMBL" id="KAJ8031307.1"/>
    </source>
</evidence>
<dbReference type="GO" id="GO:0004674">
    <property type="term" value="F:protein serine/threonine kinase activity"/>
    <property type="evidence" value="ECO:0007669"/>
    <property type="project" value="TreeGrafter"/>
</dbReference>
<keyword evidence="3 6" id="KW-0418">Kinase</keyword>
<sequence>MSVKNKIPDDNFCTPTQPAKRSRISALNRSLKEDSPAIHIPASPFMERLGYGTGVSVYLFQRSPRQGDLLKSPWAVKKVKACPKFKGDIDTAKRLEKEAELLKKFKHEHIIGYRAFSRSADGTLCLSMENGEKSLMDLIEDRGEGDGDPFPAEDILKTALATAKALSYIHNEHKVLHGDLKSANILIKGDFESIKLCDFGVSVKLKEDLSDVKHANFLCLCWKDDNEFYIGTEPWSAKEVINGGKITDKTDIFAFGLIIWEMLALTIPHTHLLEDCVDSDGDGTLDESQYLESLGTRPPLPDFDYDDSYIPVLEILAMCTNEDPIERPSAREIVQILDTEKE</sequence>
<proteinExistence type="predicted"/>
<keyword evidence="2" id="KW-0547">Nucleotide-binding</keyword>
<dbReference type="Pfam" id="PF00069">
    <property type="entry name" value="Pkinase"/>
    <property type="match status" value="1"/>
</dbReference>
<dbReference type="SUPFAM" id="SSF56112">
    <property type="entry name" value="Protein kinase-like (PK-like)"/>
    <property type="match status" value="1"/>
</dbReference>
<dbReference type="GO" id="GO:0005524">
    <property type="term" value="F:ATP binding"/>
    <property type="evidence" value="ECO:0007669"/>
    <property type="project" value="UniProtKB-KW"/>
</dbReference>
<dbReference type="Gene3D" id="1.10.510.10">
    <property type="entry name" value="Transferase(Phosphotransferase) domain 1"/>
    <property type="match status" value="1"/>
</dbReference>
<reference evidence="6" key="1">
    <citation type="submission" date="2021-10" db="EMBL/GenBank/DDBJ databases">
        <title>Tropical sea cucumber genome reveals ecological adaptation and Cuvierian tubules defense mechanism.</title>
        <authorList>
            <person name="Chen T."/>
        </authorList>
    </citation>
    <scope>NUCLEOTIDE SEQUENCE</scope>
    <source>
        <strain evidence="6">Nanhai2018</strain>
        <tissue evidence="6">Muscle</tissue>
    </source>
</reference>
<dbReference type="AlphaFoldDB" id="A0A9Q1BR28"/>
<dbReference type="SMART" id="SM00220">
    <property type="entry name" value="S_TKc"/>
    <property type="match status" value="1"/>
</dbReference>
<protein>
    <submittedName>
        <fullName evidence="6">Lymphokine-activated killer T-cell-originated protein kinase</fullName>
    </submittedName>
</protein>
<keyword evidence="7" id="KW-1185">Reference proteome</keyword>
<dbReference type="InterPro" id="IPR000719">
    <property type="entry name" value="Prot_kinase_dom"/>
</dbReference>
<dbReference type="PANTHER" id="PTHR43289:SF14">
    <property type="entry name" value="LYMPHOKINE-ACTIVATED KILLER T-CELL-ORIGINATED PROTEIN KINASE"/>
    <property type="match status" value="1"/>
</dbReference>
<dbReference type="OrthoDB" id="4062651at2759"/>
<comment type="caution">
    <text evidence="6">The sequence shown here is derived from an EMBL/GenBank/DDBJ whole genome shotgun (WGS) entry which is preliminary data.</text>
</comment>
<dbReference type="PROSITE" id="PS50011">
    <property type="entry name" value="PROTEIN_KINASE_DOM"/>
    <property type="match status" value="1"/>
</dbReference>
<accession>A0A9Q1BR28</accession>
<organism evidence="6 7">
    <name type="scientific">Holothuria leucospilota</name>
    <name type="common">Black long sea cucumber</name>
    <name type="synonym">Mertensiothuria leucospilota</name>
    <dbReference type="NCBI Taxonomy" id="206669"/>
    <lineage>
        <taxon>Eukaryota</taxon>
        <taxon>Metazoa</taxon>
        <taxon>Echinodermata</taxon>
        <taxon>Eleutherozoa</taxon>
        <taxon>Echinozoa</taxon>
        <taxon>Holothuroidea</taxon>
        <taxon>Aspidochirotacea</taxon>
        <taxon>Aspidochirotida</taxon>
        <taxon>Holothuriidae</taxon>
        <taxon>Holothuria</taxon>
    </lineage>
</organism>
<evidence type="ECO:0000259" key="5">
    <source>
        <dbReference type="PROSITE" id="PS50011"/>
    </source>
</evidence>
<evidence type="ECO:0000256" key="4">
    <source>
        <dbReference type="ARBA" id="ARBA00022840"/>
    </source>
</evidence>
<dbReference type="PROSITE" id="PS00108">
    <property type="entry name" value="PROTEIN_KINASE_ST"/>
    <property type="match status" value="1"/>
</dbReference>